<accession>A0ABQ7R1L0</accession>
<evidence type="ECO:0000313" key="2">
    <source>
        <dbReference type="Proteomes" id="UP000823941"/>
    </source>
</evidence>
<name>A0ABQ7R1L0_PLUXY</name>
<proteinExistence type="predicted"/>
<protein>
    <submittedName>
        <fullName evidence="1">Uncharacterized protein</fullName>
    </submittedName>
</protein>
<dbReference type="Proteomes" id="UP000823941">
    <property type="component" value="Chromosome 4"/>
</dbReference>
<sequence length="70" mass="7877">MASTGIKLGETFLIKVASMTAHQHLPNMAARRKYYYFIKIVVTAAVWAADHRDKNAPDRTYKAVQAAPRD</sequence>
<reference evidence="1 2" key="1">
    <citation type="submission" date="2021-06" db="EMBL/GenBank/DDBJ databases">
        <title>A haploid diamondback moth (Plutella xylostella L.) genome assembly resolves 31 chromosomes and identifies a diamide resistance mutation.</title>
        <authorList>
            <person name="Ward C.M."/>
            <person name="Perry K.D."/>
            <person name="Baker G."/>
            <person name="Powis K."/>
            <person name="Heckel D.G."/>
            <person name="Baxter S.W."/>
        </authorList>
    </citation>
    <scope>NUCLEOTIDE SEQUENCE [LARGE SCALE GENOMIC DNA]</scope>
    <source>
        <strain evidence="1 2">LV</strain>
        <tissue evidence="1">Single pupa</tissue>
    </source>
</reference>
<keyword evidence="2" id="KW-1185">Reference proteome</keyword>
<evidence type="ECO:0000313" key="1">
    <source>
        <dbReference type="EMBL" id="KAG7311196.1"/>
    </source>
</evidence>
<gene>
    <name evidence="1" type="ORF">JYU34_002199</name>
</gene>
<dbReference type="EMBL" id="JAHIBW010000004">
    <property type="protein sequence ID" value="KAG7311196.1"/>
    <property type="molecule type" value="Genomic_DNA"/>
</dbReference>
<comment type="caution">
    <text evidence="1">The sequence shown here is derived from an EMBL/GenBank/DDBJ whole genome shotgun (WGS) entry which is preliminary data.</text>
</comment>
<organism evidence="1 2">
    <name type="scientific">Plutella xylostella</name>
    <name type="common">Diamondback moth</name>
    <name type="synonym">Plutella maculipennis</name>
    <dbReference type="NCBI Taxonomy" id="51655"/>
    <lineage>
        <taxon>Eukaryota</taxon>
        <taxon>Metazoa</taxon>
        <taxon>Ecdysozoa</taxon>
        <taxon>Arthropoda</taxon>
        <taxon>Hexapoda</taxon>
        <taxon>Insecta</taxon>
        <taxon>Pterygota</taxon>
        <taxon>Neoptera</taxon>
        <taxon>Endopterygota</taxon>
        <taxon>Lepidoptera</taxon>
        <taxon>Glossata</taxon>
        <taxon>Ditrysia</taxon>
        <taxon>Yponomeutoidea</taxon>
        <taxon>Plutellidae</taxon>
        <taxon>Plutella</taxon>
    </lineage>
</organism>